<organism evidence="1 2">
    <name type="scientific">Mycena metata</name>
    <dbReference type="NCBI Taxonomy" id="1033252"/>
    <lineage>
        <taxon>Eukaryota</taxon>
        <taxon>Fungi</taxon>
        <taxon>Dikarya</taxon>
        <taxon>Basidiomycota</taxon>
        <taxon>Agaricomycotina</taxon>
        <taxon>Agaricomycetes</taxon>
        <taxon>Agaricomycetidae</taxon>
        <taxon>Agaricales</taxon>
        <taxon>Marasmiineae</taxon>
        <taxon>Mycenaceae</taxon>
        <taxon>Mycena</taxon>
    </lineage>
</organism>
<evidence type="ECO:0000313" key="2">
    <source>
        <dbReference type="Proteomes" id="UP001215598"/>
    </source>
</evidence>
<sequence>MGWQRTMGMITVVVVVEGGRQRQHHASITDFKLRITITCRVKEKGHNRGMESNLALPGPSRITWDYKWDVTSDVSFLRSAQISEFDVEKERETRNKNAIPPRSKTSYFHVYPLKHIVDESTVSGDLYEPELEGHKLPFILKFLIVNEGPNMQEKGIPAIICRHWTSGGGLTGYKYWNIQSTPKAEAVNGSTTIGCGNEWDERRRL</sequence>
<protein>
    <submittedName>
        <fullName evidence="1">Uncharacterized protein</fullName>
    </submittedName>
</protein>
<dbReference type="EMBL" id="JARKIB010000130">
    <property type="protein sequence ID" value="KAJ7734824.1"/>
    <property type="molecule type" value="Genomic_DNA"/>
</dbReference>
<comment type="caution">
    <text evidence="1">The sequence shown here is derived from an EMBL/GenBank/DDBJ whole genome shotgun (WGS) entry which is preliminary data.</text>
</comment>
<gene>
    <name evidence="1" type="ORF">B0H16DRAFT_1766914</name>
</gene>
<accession>A0AAD7I4G6</accession>
<name>A0AAD7I4G6_9AGAR</name>
<dbReference type="Proteomes" id="UP001215598">
    <property type="component" value="Unassembled WGS sequence"/>
</dbReference>
<keyword evidence="2" id="KW-1185">Reference proteome</keyword>
<proteinExistence type="predicted"/>
<evidence type="ECO:0000313" key="1">
    <source>
        <dbReference type="EMBL" id="KAJ7734824.1"/>
    </source>
</evidence>
<reference evidence="1" key="1">
    <citation type="submission" date="2023-03" db="EMBL/GenBank/DDBJ databases">
        <title>Massive genome expansion in bonnet fungi (Mycena s.s.) driven by repeated elements and novel gene families across ecological guilds.</title>
        <authorList>
            <consortium name="Lawrence Berkeley National Laboratory"/>
            <person name="Harder C.B."/>
            <person name="Miyauchi S."/>
            <person name="Viragh M."/>
            <person name="Kuo A."/>
            <person name="Thoen E."/>
            <person name="Andreopoulos B."/>
            <person name="Lu D."/>
            <person name="Skrede I."/>
            <person name="Drula E."/>
            <person name="Henrissat B."/>
            <person name="Morin E."/>
            <person name="Kohler A."/>
            <person name="Barry K."/>
            <person name="LaButti K."/>
            <person name="Morin E."/>
            <person name="Salamov A."/>
            <person name="Lipzen A."/>
            <person name="Mereny Z."/>
            <person name="Hegedus B."/>
            <person name="Baldrian P."/>
            <person name="Stursova M."/>
            <person name="Weitz H."/>
            <person name="Taylor A."/>
            <person name="Grigoriev I.V."/>
            <person name="Nagy L.G."/>
            <person name="Martin F."/>
            <person name="Kauserud H."/>
        </authorList>
    </citation>
    <scope>NUCLEOTIDE SEQUENCE</scope>
    <source>
        <strain evidence="1">CBHHK182m</strain>
    </source>
</reference>
<dbReference type="AlphaFoldDB" id="A0AAD7I4G6"/>